<dbReference type="Gene3D" id="3.40.50.300">
    <property type="entry name" value="P-loop containing nucleotide triphosphate hydrolases"/>
    <property type="match status" value="3"/>
</dbReference>
<keyword evidence="3" id="KW-0677">Repeat</keyword>
<proteinExistence type="predicted"/>
<feature type="coiled-coil region" evidence="4">
    <location>
        <begin position="1440"/>
        <end position="1497"/>
    </location>
</feature>
<dbReference type="CDD" id="cd00882">
    <property type="entry name" value="Ras_like_GTPase"/>
    <property type="match status" value="1"/>
</dbReference>
<dbReference type="GeneID" id="136075598"/>
<evidence type="ECO:0000259" key="5">
    <source>
        <dbReference type="Pfam" id="PF05729"/>
    </source>
</evidence>
<dbReference type="InterPro" id="IPR007111">
    <property type="entry name" value="NACHT_NTPase"/>
</dbReference>
<protein>
    <submittedName>
        <fullName evidence="7">Uncharacterized protein LOC136075598</fullName>
    </submittedName>
</protein>
<sequence length="1622" mass="184435">MNCNPTLNELKTALNEMKRMDLIRIVDEITNLSTVCAELKKYYLKHYGEVSELQPPNKASSNVDLMHEFVDLCIVDAVKTQMDAAFSVERKRFLEKQMSYTPIPYSKVFMNEKSVTLISGIAGIGKTWLLRKCLLDWSNMLIWKDVELVFYLECRRLNQYPYISNMNELLNVFYKDIVNDFNISSHTALFIIDGLDEFKYFNELLNPSLTCNYPIVNALKEIRKYKHVIAGRIYAIDQYQSIYTEYIDKLTIQIMGFNENGINYYIENHVMNEKKEVVKEVLKESPIAKAMASVPFYLSFMCKVISDSKKIDSNSFLTMTDLYASIFSYFMQKRIIKSNKLVYKIMEGSSNKIFVLNICKFAYKMFVNNKIVFSKEEIQDFISDLDKNDDNLFGFIEKVESDLGCYYQYTHLSIMEFCASVYAYNYLSSDEIMANDRLKSCLSMICGLANKNQNSFLMLLANLNPSKNPNKESVLLYSILETSNPPEMFSGFSAYKETSNPPEMFSGFSAYKDLSTVCAELKKYYLKHYGEVSELQPPNKASSNVDLMHEFVDLCIVDAVKTQMDAAFSVERKRFLEKQMSYTPIPYSKVFMNEKSVTLISGIAGIGKTWLLRKCLLDWSNMLIWKDVELVFYLECRRLNQYPYISNMNELLNVFYKDIVNDFNISSHTALFIIDGLDEFKYFNELLNPSLTCNYPIVNALKEIRKYKHVIAGRIYAIDQYQSIYTEYIDKLTIQIMGFNENGINYYIENHVMNEKKEVVKEVLKESPIAKAMASVPFYLSFMCKVISDSKKIDSNSFLTMTDLYASIFSYFMQKRIIKSNKLVYKIMEGSSNKIFVLNICKFAYKMFVNNKIVFSKEEIQDFISDLDKNDDNLFGFIEKVESDLGCYYQYTHLSIMEFCASVYAYNYLSSDEIMANDRLKSCLSMICGLANKNQNSFLMLLANLNPSKNPNKESVLLYSILETSNPPEMFSGFSAYKGAPRSPYLSRSTAQEFSAESSHLLPIQYRQTCPEVGTMLFAMNSKLQQFPIMQSAIKPEIEVVQQIENAILDADALLKAKVKHEDISIVLGTTKSGKSTLINFLIGNGLVAVKLKLGKTFLVKKDGKTVGPEIGIEAVSVTTLPTKWVVGNESCINGLILWDAPGFSDSRGEVQDITNSFYIKTLLRGVKSAKIVLVTDFSELYNDNVSSFVSLLESVRRIFNEDISSAFQSLVLIFNKTPSDCDGDTVNIEFLCELLTEKILRSASNIDKSCRSIVSSLIEYPERIGIFRKAVLGLGVERLNAGIEDAINSATPLLTEFLQKVSPSVSEKSQIFLLRQKLLLAGMPDIDVLLNGLEKKYRTISHCFKNEVASADKETLELIKNEIQRKLGEIQTIVANKGETLTQMLVKLQVIDKEGAGKAIAVLNLMNKATIIQHIDDILKLKESEEFRLKIEKIAVVVIKNLENVLIEITEKQGQINEQEAASRIAAIEDEFNRKISKYEKTIDKLKSENEEKVINDLDKLGAFAHLGIAIDKAFHKIGSILPSFSNKNASEVPEEICSSPQIMRSCVVQSVADVRYANPLLNDVVFLQAFVKSYDAASTSRLVELTNAIISIGGDDEVKAIMSSEKGLEICFDLIRQADD</sequence>
<keyword evidence="4" id="KW-0175">Coiled coil</keyword>
<accession>A0ABM4B8L0</accession>
<gene>
    <name evidence="7" type="primary">LOC136075598</name>
</gene>
<dbReference type="Pfam" id="PF05729">
    <property type="entry name" value="NACHT"/>
    <property type="match status" value="2"/>
</dbReference>
<evidence type="ECO:0000256" key="1">
    <source>
        <dbReference type="ARBA" id="ARBA00004496"/>
    </source>
</evidence>
<dbReference type="InterPro" id="IPR027417">
    <property type="entry name" value="P-loop_NTPase"/>
</dbReference>
<reference evidence="7" key="2">
    <citation type="submission" date="2025-08" db="UniProtKB">
        <authorList>
            <consortium name="RefSeq"/>
        </authorList>
    </citation>
    <scope>IDENTIFICATION</scope>
</reference>
<dbReference type="InterPro" id="IPR050637">
    <property type="entry name" value="NLRP_innate_immun_reg"/>
</dbReference>
<evidence type="ECO:0000256" key="4">
    <source>
        <dbReference type="SAM" id="Coils"/>
    </source>
</evidence>
<keyword evidence="2" id="KW-0963">Cytoplasm</keyword>
<feature type="domain" description="NACHT" evidence="5">
    <location>
        <begin position="115"/>
        <end position="204"/>
    </location>
</feature>
<dbReference type="RefSeq" id="XP_065645207.1">
    <property type="nucleotide sequence ID" value="XM_065789135.1"/>
</dbReference>
<feature type="domain" description="NACHT" evidence="5">
    <location>
        <begin position="597"/>
        <end position="686"/>
    </location>
</feature>
<name>A0ABM4B8L0_HYDVU</name>
<dbReference type="PANTHER" id="PTHR45690:SF19">
    <property type="entry name" value="NACHT, LRR AND PYD DOMAINS-CONTAINING PROTEIN 3"/>
    <property type="match status" value="1"/>
</dbReference>
<comment type="subcellular location">
    <subcellularLocation>
        <location evidence="1">Cytoplasm</location>
    </subcellularLocation>
</comment>
<dbReference type="SUPFAM" id="SSF52540">
    <property type="entry name" value="P-loop containing nucleoside triphosphate hydrolases"/>
    <property type="match status" value="3"/>
</dbReference>
<evidence type="ECO:0000256" key="3">
    <source>
        <dbReference type="ARBA" id="ARBA00022737"/>
    </source>
</evidence>
<organism evidence="6 7">
    <name type="scientific">Hydra vulgaris</name>
    <name type="common">Hydra</name>
    <name type="synonym">Hydra attenuata</name>
    <dbReference type="NCBI Taxonomy" id="6087"/>
    <lineage>
        <taxon>Eukaryota</taxon>
        <taxon>Metazoa</taxon>
        <taxon>Cnidaria</taxon>
        <taxon>Hydrozoa</taxon>
        <taxon>Hydroidolina</taxon>
        <taxon>Anthoathecata</taxon>
        <taxon>Aplanulata</taxon>
        <taxon>Hydridae</taxon>
        <taxon>Hydra</taxon>
    </lineage>
</organism>
<dbReference type="Proteomes" id="UP001652625">
    <property type="component" value="Chromosome 01"/>
</dbReference>
<evidence type="ECO:0000256" key="2">
    <source>
        <dbReference type="ARBA" id="ARBA00022490"/>
    </source>
</evidence>
<keyword evidence="6" id="KW-1185">Reference proteome</keyword>
<reference evidence="6" key="1">
    <citation type="submission" date="2025-05" db="UniProtKB">
        <authorList>
            <consortium name="RefSeq"/>
        </authorList>
    </citation>
    <scope>NUCLEOTIDE SEQUENCE [LARGE SCALE GENOMIC DNA]</scope>
</reference>
<evidence type="ECO:0000313" key="7">
    <source>
        <dbReference type="RefSeq" id="XP_065645207.1"/>
    </source>
</evidence>
<dbReference type="PANTHER" id="PTHR45690">
    <property type="entry name" value="NACHT, LRR AND PYD DOMAINS-CONTAINING PROTEIN 12"/>
    <property type="match status" value="1"/>
</dbReference>
<evidence type="ECO:0000313" key="6">
    <source>
        <dbReference type="Proteomes" id="UP001652625"/>
    </source>
</evidence>